<dbReference type="CDD" id="cd00077">
    <property type="entry name" value="HDc"/>
    <property type="match status" value="1"/>
</dbReference>
<name>A0A9D1FQZ4_9FIRM</name>
<dbReference type="EMBL" id="DVJM01000004">
    <property type="protein sequence ID" value="HIS77775.1"/>
    <property type="molecule type" value="Genomic_DNA"/>
</dbReference>
<dbReference type="Gene3D" id="1.10.3210.10">
    <property type="entry name" value="Hypothetical protein af1432"/>
    <property type="match status" value="1"/>
</dbReference>
<protein>
    <submittedName>
        <fullName evidence="2">HD domain-containing protein</fullName>
    </submittedName>
</protein>
<organism evidence="2 3">
    <name type="scientific">Candidatus Caccousia stercoris</name>
    <dbReference type="NCBI Taxonomy" id="2840723"/>
    <lineage>
        <taxon>Bacteria</taxon>
        <taxon>Bacillati</taxon>
        <taxon>Bacillota</taxon>
        <taxon>Clostridia</taxon>
        <taxon>Eubacteriales</taxon>
        <taxon>Oscillospiraceae</taxon>
        <taxon>Oscillospiraceae incertae sedis</taxon>
        <taxon>Candidatus Caccousia</taxon>
    </lineage>
</organism>
<dbReference type="InterPro" id="IPR006674">
    <property type="entry name" value="HD_domain"/>
</dbReference>
<dbReference type="SUPFAM" id="SSF109604">
    <property type="entry name" value="HD-domain/PDEase-like"/>
    <property type="match status" value="1"/>
</dbReference>
<proteinExistence type="predicted"/>
<dbReference type="AlphaFoldDB" id="A0A9D1FQZ4"/>
<evidence type="ECO:0000313" key="3">
    <source>
        <dbReference type="Proteomes" id="UP000824141"/>
    </source>
</evidence>
<reference evidence="2" key="2">
    <citation type="journal article" date="2021" name="PeerJ">
        <title>Extensive microbial diversity within the chicken gut microbiome revealed by metagenomics and culture.</title>
        <authorList>
            <person name="Gilroy R."/>
            <person name="Ravi A."/>
            <person name="Getino M."/>
            <person name="Pursley I."/>
            <person name="Horton D.L."/>
            <person name="Alikhan N.F."/>
            <person name="Baker D."/>
            <person name="Gharbi K."/>
            <person name="Hall N."/>
            <person name="Watson M."/>
            <person name="Adriaenssens E.M."/>
            <person name="Foster-Nyarko E."/>
            <person name="Jarju S."/>
            <person name="Secka A."/>
            <person name="Antonio M."/>
            <person name="Oren A."/>
            <person name="Chaudhuri R.R."/>
            <person name="La Ragione R."/>
            <person name="Hildebrand F."/>
            <person name="Pallen M.J."/>
        </authorList>
    </citation>
    <scope>NUCLEOTIDE SEQUENCE</scope>
    <source>
        <strain evidence="2">6086</strain>
    </source>
</reference>
<sequence length="206" mass="23111">MKQETNHLKGLPSLAQAEELLQEAVNSNPGPWEDHSRTAAFCAETIGARCGMDPQACRVLGLLHDIGRGGGVYDFLHVWNGWSRMNALGFPAAARICLTHSFPIQELDCYAGNTEDCTPEQREILMRELKSISYNAYDRLIQLCDALSLPDGPTILEKRLVDVSLRHGFSRLTLDRWRAFQKLKQEFEQACGQPLYPLLGVSPDRL</sequence>
<evidence type="ECO:0000259" key="1">
    <source>
        <dbReference type="Pfam" id="PF01966"/>
    </source>
</evidence>
<evidence type="ECO:0000313" key="2">
    <source>
        <dbReference type="EMBL" id="HIS77775.1"/>
    </source>
</evidence>
<dbReference type="Proteomes" id="UP000824141">
    <property type="component" value="Unassembled WGS sequence"/>
</dbReference>
<dbReference type="InterPro" id="IPR003607">
    <property type="entry name" value="HD/PDEase_dom"/>
</dbReference>
<feature type="domain" description="HD" evidence="1">
    <location>
        <begin position="34"/>
        <end position="147"/>
    </location>
</feature>
<reference evidence="2" key="1">
    <citation type="submission" date="2020-10" db="EMBL/GenBank/DDBJ databases">
        <authorList>
            <person name="Gilroy R."/>
        </authorList>
    </citation>
    <scope>NUCLEOTIDE SEQUENCE</scope>
    <source>
        <strain evidence="2">6086</strain>
    </source>
</reference>
<gene>
    <name evidence="2" type="ORF">IAD03_00230</name>
</gene>
<comment type="caution">
    <text evidence="2">The sequence shown here is derived from an EMBL/GenBank/DDBJ whole genome shotgun (WGS) entry which is preliminary data.</text>
</comment>
<accession>A0A9D1FQZ4</accession>
<dbReference type="Pfam" id="PF01966">
    <property type="entry name" value="HD"/>
    <property type="match status" value="1"/>
</dbReference>